<comment type="similarity">
    <text evidence="1">Belongs to the peptidase S58 family.</text>
</comment>
<evidence type="ECO:0000313" key="3">
    <source>
        <dbReference type="EMBL" id="KAK0657757.1"/>
    </source>
</evidence>
<dbReference type="InterPro" id="IPR016117">
    <property type="entry name" value="ArgJ-like_dom_sf"/>
</dbReference>
<dbReference type="InterPro" id="IPR005321">
    <property type="entry name" value="Peptidase_S58_DmpA"/>
</dbReference>
<gene>
    <name evidence="3" type="ORF">B0T16DRAFT_386240</name>
</gene>
<dbReference type="PANTHER" id="PTHR36512">
    <property type="entry name" value="D-AMINOPEPTIDASE"/>
    <property type="match status" value="1"/>
</dbReference>
<proteinExistence type="inferred from homology"/>
<name>A0AA40D0Z2_9PEZI</name>
<comment type="caution">
    <text evidence="3">The sequence shown here is derived from an EMBL/GenBank/DDBJ whole genome shotgun (WGS) entry which is preliminary data.</text>
</comment>
<dbReference type="SUPFAM" id="SSF56266">
    <property type="entry name" value="DmpA/ArgJ-like"/>
    <property type="match status" value="1"/>
</dbReference>
<dbReference type="CDD" id="cd02253">
    <property type="entry name" value="DmpA"/>
    <property type="match status" value="1"/>
</dbReference>
<organism evidence="3 4">
    <name type="scientific">Cercophora newfieldiana</name>
    <dbReference type="NCBI Taxonomy" id="92897"/>
    <lineage>
        <taxon>Eukaryota</taxon>
        <taxon>Fungi</taxon>
        <taxon>Dikarya</taxon>
        <taxon>Ascomycota</taxon>
        <taxon>Pezizomycotina</taxon>
        <taxon>Sordariomycetes</taxon>
        <taxon>Sordariomycetidae</taxon>
        <taxon>Sordariales</taxon>
        <taxon>Lasiosphaeriaceae</taxon>
        <taxon>Cercophora</taxon>
    </lineage>
</organism>
<dbReference type="Pfam" id="PF03576">
    <property type="entry name" value="Peptidase_S58"/>
    <property type="match status" value="1"/>
</dbReference>
<keyword evidence="4" id="KW-1185">Reference proteome</keyword>
<evidence type="ECO:0000256" key="1">
    <source>
        <dbReference type="ARBA" id="ARBA00007068"/>
    </source>
</evidence>
<evidence type="ECO:0000256" key="2">
    <source>
        <dbReference type="SAM" id="Coils"/>
    </source>
</evidence>
<reference evidence="3" key="1">
    <citation type="submission" date="2023-06" db="EMBL/GenBank/DDBJ databases">
        <title>Genome-scale phylogeny and comparative genomics of the fungal order Sordariales.</title>
        <authorList>
            <consortium name="Lawrence Berkeley National Laboratory"/>
            <person name="Hensen N."/>
            <person name="Bonometti L."/>
            <person name="Westerberg I."/>
            <person name="Brannstrom I.O."/>
            <person name="Guillou S."/>
            <person name="Cros-Aarteil S."/>
            <person name="Calhoun S."/>
            <person name="Haridas S."/>
            <person name="Kuo A."/>
            <person name="Mondo S."/>
            <person name="Pangilinan J."/>
            <person name="Riley R."/>
            <person name="Labutti K."/>
            <person name="Andreopoulos B."/>
            <person name="Lipzen A."/>
            <person name="Chen C."/>
            <person name="Yanf M."/>
            <person name="Daum C."/>
            <person name="Ng V."/>
            <person name="Clum A."/>
            <person name="Steindorff A."/>
            <person name="Ohm R."/>
            <person name="Martin F."/>
            <person name="Silar P."/>
            <person name="Natvig D."/>
            <person name="Lalanne C."/>
            <person name="Gautier V."/>
            <person name="Ament-Velasquez S.L."/>
            <person name="Kruys A."/>
            <person name="Hutchinson M.I."/>
            <person name="Powell A.J."/>
            <person name="Barry K."/>
            <person name="Miller A.N."/>
            <person name="Grigoriev I.V."/>
            <person name="Debuchy R."/>
            <person name="Gladieux P."/>
            <person name="Thoren M.H."/>
            <person name="Johannesson H."/>
        </authorList>
    </citation>
    <scope>NUCLEOTIDE SEQUENCE</scope>
    <source>
        <strain evidence="3">SMH2532-1</strain>
    </source>
</reference>
<accession>A0AA40D0Z2</accession>
<sequence>MSSPTTPAKSSPRCRLRDLVPELHLGRYQPGPLNSLTDVPGVLVHTESIHLPATSTAGAVNTGVTTILPRRDFFHHACYAGLFRFNGSGELTGSHWIEETGLLHSPIILTNSFAVGAAYQGIYEHAIREHSDDKGRVDWFLLPVVGETFDGYLNDISQFAVRPEHIVRGIDRASAERVPEGNTGGGTGMVCHFWKGGTGSSSRVVDGFDRREGERKEKTYTVAALVQANYGRPDALRIGGVPVGRVLQREVERRAAEDEKRKKALEELETEKNRKDGSIIVILATDAPLHPLQLQRVAKRATSGLSRVGGVGHNPSGDIFLAFSTASEIPVQTVTANKRSVDPWKPTPMDLQVLDDQTINALFEAAADATEEAIYNALCMAETMVGVDGRVIEALPLDKVKSLVEKYGYLNDELL</sequence>
<feature type="coiled-coil region" evidence="2">
    <location>
        <begin position="247"/>
        <end position="274"/>
    </location>
</feature>
<protein>
    <submittedName>
        <fullName evidence="3">Peptidase family S58-domain-containing protein</fullName>
    </submittedName>
</protein>
<dbReference type="Gene3D" id="3.60.70.12">
    <property type="entry name" value="L-amino peptidase D-ALA esterase/amidase"/>
    <property type="match status" value="1"/>
</dbReference>
<dbReference type="Proteomes" id="UP001174936">
    <property type="component" value="Unassembled WGS sequence"/>
</dbReference>
<evidence type="ECO:0000313" key="4">
    <source>
        <dbReference type="Proteomes" id="UP001174936"/>
    </source>
</evidence>
<dbReference type="GO" id="GO:0004177">
    <property type="term" value="F:aminopeptidase activity"/>
    <property type="evidence" value="ECO:0007669"/>
    <property type="project" value="TreeGrafter"/>
</dbReference>
<dbReference type="EMBL" id="JAULSV010000001">
    <property type="protein sequence ID" value="KAK0657757.1"/>
    <property type="molecule type" value="Genomic_DNA"/>
</dbReference>
<keyword evidence="2" id="KW-0175">Coiled coil</keyword>
<dbReference type="FunFam" id="3.60.70.12:FF:000004">
    <property type="entry name" value="Beta-peptidyl aminopeptidase BapA"/>
    <property type="match status" value="1"/>
</dbReference>
<dbReference type="AlphaFoldDB" id="A0AA40D0Z2"/>
<dbReference type="PANTHER" id="PTHR36512:SF3">
    <property type="entry name" value="BLR5678 PROTEIN"/>
    <property type="match status" value="1"/>
</dbReference>